<evidence type="ECO:0000256" key="3">
    <source>
        <dbReference type="HAMAP-Rule" id="MF_01217"/>
    </source>
</evidence>
<gene>
    <name evidence="3" type="primary">acpP</name>
    <name evidence="7" type="ORF">A2113_03170</name>
</gene>
<name>A0A1G1W3J6_9BACT</name>
<dbReference type="EMBL" id="MHCN01000007">
    <property type="protein sequence ID" value="OGY22252.1"/>
    <property type="molecule type" value="Genomic_DNA"/>
</dbReference>
<dbReference type="GO" id="GO:0005829">
    <property type="term" value="C:cytosol"/>
    <property type="evidence" value="ECO:0007669"/>
    <property type="project" value="TreeGrafter"/>
</dbReference>
<sequence length="81" mass="9118">MNELIFSKVRNLISSQLGVEEAEITPKSHLQEDLNADPLSIADLIVSLETEFNIKIPKEQIGKFSTVEDILNFIFDQTGEI</sequence>
<dbReference type="InterPro" id="IPR009081">
    <property type="entry name" value="PP-bd_ACP"/>
</dbReference>
<comment type="caution">
    <text evidence="7">The sequence shown here is derived from an EMBL/GenBank/DDBJ whole genome shotgun (WGS) entry which is preliminary data.</text>
</comment>
<proteinExistence type="inferred from homology"/>
<comment type="PTM">
    <text evidence="3">4'-phosphopantetheine is transferred from CoA to a specific serine of apo-ACP by AcpS. This modification is essential for activity because fatty acids are bound in thioester linkage to the sulfhydryl of the prosthetic group.</text>
</comment>
<dbReference type="GO" id="GO:0016020">
    <property type="term" value="C:membrane"/>
    <property type="evidence" value="ECO:0007669"/>
    <property type="project" value="GOC"/>
</dbReference>
<keyword evidence="3" id="KW-0444">Lipid biosynthesis</keyword>
<dbReference type="UniPathway" id="UPA00094"/>
<dbReference type="Proteomes" id="UP000176299">
    <property type="component" value="Unassembled WGS sequence"/>
</dbReference>
<organism evidence="7 8">
    <name type="scientific">Candidatus Woykebacteria bacterium GWA1_44_8</name>
    <dbReference type="NCBI Taxonomy" id="1802591"/>
    <lineage>
        <taxon>Bacteria</taxon>
        <taxon>Candidatus Woykeibacteriota</taxon>
    </lineage>
</organism>
<comment type="caution">
    <text evidence="3">Lacks conserved residue(s) required for the propagation of feature annotation.</text>
</comment>
<dbReference type="InterPro" id="IPR003231">
    <property type="entry name" value="ACP"/>
</dbReference>
<dbReference type="HAMAP" id="MF_01217">
    <property type="entry name" value="Acyl_carrier"/>
    <property type="match status" value="1"/>
</dbReference>
<reference evidence="7 8" key="1">
    <citation type="journal article" date="2016" name="Nat. Commun.">
        <title>Thousands of microbial genomes shed light on interconnected biogeochemical processes in an aquifer system.</title>
        <authorList>
            <person name="Anantharaman K."/>
            <person name="Brown C.T."/>
            <person name="Hug L.A."/>
            <person name="Sharon I."/>
            <person name="Castelle C.J."/>
            <person name="Probst A.J."/>
            <person name="Thomas B.C."/>
            <person name="Singh A."/>
            <person name="Wilkins M.J."/>
            <person name="Karaoz U."/>
            <person name="Brodie E.L."/>
            <person name="Williams K.H."/>
            <person name="Hubbard S.S."/>
            <person name="Banfield J.F."/>
        </authorList>
    </citation>
    <scope>NUCLEOTIDE SEQUENCE [LARGE SCALE GENOMIC DNA]</scope>
</reference>
<dbReference type="NCBIfam" id="NF002148">
    <property type="entry name" value="PRK00982.1-2"/>
    <property type="match status" value="1"/>
</dbReference>
<keyword evidence="3" id="KW-0443">Lipid metabolism</keyword>
<dbReference type="InterPro" id="IPR036736">
    <property type="entry name" value="ACP-like_sf"/>
</dbReference>
<accession>A0A1G1W3J6</accession>
<keyword evidence="3" id="KW-0275">Fatty acid biosynthesis</keyword>
<keyword evidence="3" id="KW-0276">Fatty acid metabolism</keyword>
<evidence type="ECO:0000313" key="7">
    <source>
        <dbReference type="EMBL" id="OGY22252.1"/>
    </source>
</evidence>
<dbReference type="STRING" id="1802591.A2113_03170"/>
<comment type="subcellular location">
    <subcellularLocation>
        <location evidence="3">Cytoplasm</location>
    </subcellularLocation>
</comment>
<comment type="pathway">
    <text evidence="3 5">Lipid metabolism; fatty acid biosynthesis.</text>
</comment>
<feature type="domain" description="Carrier" evidence="6">
    <location>
        <begin position="3"/>
        <end position="78"/>
    </location>
</feature>
<keyword evidence="3" id="KW-0963">Cytoplasm</keyword>
<evidence type="ECO:0000313" key="8">
    <source>
        <dbReference type="Proteomes" id="UP000176299"/>
    </source>
</evidence>
<protein>
    <recommendedName>
        <fullName evidence="3 4">Acyl carrier protein</fullName>
        <shortName evidence="3">ACP</shortName>
    </recommendedName>
</protein>
<dbReference type="NCBIfam" id="NF002150">
    <property type="entry name" value="PRK00982.1-4"/>
    <property type="match status" value="1"/>
</dbReference>
<dbReference type="Gene3D" id="1.10.1200.10">
    <property type="entry name" value="ACP-like"/>
    <property type="match status" value="1"/>
</dbReference>
<dbReference type="PROSITE" id="PS50075">
    <property type="entry name" value="CARRIER"/>
    <property type="match status" value="1"/>
</dbReference>
<evidence type="ECO:0000259" key="6">
    <source>
        <dbReference type="PROSITE" id="PS50075"/>
    </source>
</evidence>
<dbReference type="NCBIfam" id="TIGR00517">
    <property type="entry name" value="acyl_carrier"/>
    <property type="match status" value="1"/>
</dbReference>
<comment type="function">
    <text evidence="3 5">Carrier of the growing fatty acid chain in fatty acid biosynthesis.</text>
</comment>
<dbReference type="AlphaFoldDB" id="A0A1G1W3J6"/>
<comment type="similarity">
    <text evidence="3">Belongs to the acyl carrier protein (ACP) family.</text>
</comment>
<keyword evidence="2 3" id="KW-0597">Phosphoprotein</keyword>
<dbReference type="PANTHER" id="PTHR20863">
    <property type="entry name" value="ACYL CARRIER PROTEIN"/>
    <property type="match status" value="1"/>
</dbReference>
<evidence type="ECO:0000256" key="4">
    <source>
        <dbReference type="NCBIfam" id="TIGR00517"/>
    </source>
</evidence>
<dbReference type="PANTHER" id="PTHR20863:SF76">
    <property type="entry name" value="CARRIER DOMAIN-CONTAINING PROTEIN"/>
    <property type="match status" value="1"/>
</dbReference>
<dbReference type="Pfam" id="PF00550">
    <property type="entry name" value="PP-binding"/>
    <property type="match status" value="1"/>
</dbReference>
<keyword evidence="1 3" id="KW-0596">Phosphopantetheine</keyword>
<comment type="PTM">
    <text evidence="5">4'-phosphopantetheine is transferred from CoA to a specific serine of apo-ACP by acpS.</text>
</comment>
<evidence type="ECO:0000256" key="1">
    <source>
        <dbReference type="ARBA" id="ARBA00022450"/>
    </source>
</evidence>
<dbReference type="GO" id="GO:0000036">
    <property type="term" value="F:acyl carrier activity"/>
    <property type="evidence" value="ECO:0007669"/>
    <property type="project" value="UniProtKB-UniRule"/>
</dbReference>
<dbReference type="GO" id="GO:0009245">
    <property type="term" value="P:lipid A biosynthetic process"/>
    <property type="evidence" value="ECO:0007669"/>
    <property type="project" value="TreeGrafter"/>
</dbReference>
<evidence type="ECO:0000256" key="2">
    <source>
        <dbReference type="ARBA" id="ARBA00022553"/>
    </source>
</evidence>
<dbReference type="GO" id="GO:0000035">
    <property type="term" value="F:acyl binding"/>
    <property type="evidence" value="ECO:0007669"/>
    <property type="project" value="TreeGrafter"/>
</dbReference>
<dbReference type="SUPFAM" id="SSF47336">
    <property type="entry name" value="ACP-like"/>
    <property type="match status" value="1"/>
</dbReference>
<evidence type="ECO:0000256" key="5">
    <source>
        <dbReference type="RuleBase" id="RU003545"/>
    </source>
</evidence>